<name>A0AAQ3MYU6_VIGMU</name>
<dbReference type="EMBL" id="CP144692">
    <property type="protein sequence ID" value="WVY99195.1"/>
    <property type="molecule type" value="Genomic_DNA"/>
</dbReference>
<organism evidence="1 2">
    <name type="scientific">Vigna mungo</name>
    <name type="common">Black gram</name>
    <name type="synonym">Phaseolus mungo</name>
    <dbReference type="NCBI Taxonomy" id="3915"/>
    <lineage>
        <taxon>Eukaryota</taxon>
        <taxon>Viridiplantae</taxon>
        <taxon>Streptophyta</taxon>
        <taxon>Embryophyta</taxon>
        <taxon>Tracheophyta</taxon>
        <taxon>Spermatophyta</taxon>
        <taxon>Magnoliopsida</taxon>
        <taxon>eudicotyledons</taxon>
        <taxon>Gunneridae</taxon>
        <taxon>Pentapetalae</taxon>
        <taxon>rosids</taxon>
        <taxon>fabids</taxon>
        <taxon>Fabales</taxon>
        <taxon>Fabaceae</taxon>
        <taxon>Papilionoideae</taxon>
        <taxon>50 kb inversion clade</taxon>
        <taxon>NPAAA clade</taxon>
        <taxon>indigoferoid/millettioid clade</taxon>
        <taxon>Phaseoleae</taxon>
        <taxon>Vigna</taxon>
    </lineage>
</organism>
<proteinExistence type="predicted"/>
<evidence type="ECO:0000313" key="1">
    <source>
        <dbReference type="EMBL" id="WVY99195.1"/>
    </source>
</evidence>
<gene>
    <name evidence="1" type="ORF">V8G54_031346</name>
</gene>
<keyword evidence="2" id="KW-1185">Reference proteome</keyword>
<dbReference type="Proteomes" id="UP001374535">
    <property type="component" value="Chromosome 9"/>
</dbReference>
<evidence type="ECO:0000313" key="2">
    <source>
        <dbReference type="Proteomes" id="UP001374535"/>
    </source>
</evidence>
<sequence length="126" mass="14392">MKQPSSNLNFSAHSICTYQRSPTRNPTLSTPTTHYCLSHLQAPTFRIHINKSIHQQLILIYTTQYPIYQAMHYSPSSTILQGRTSGQQGNEGILINLDSIPSHFPKNLQRTISTTRTHKPIKHRII</sequence>
<reference evidence="1 2" key="1">
    <citation type="journal article" date="2023" name="Life. Sci Alliance">
        <title>Evolutionary insights into 3D genome organization and epigenetic landscape of Vigna mungo.</title>
        <authorList>
            <person name="Junaid A."/>
            <person name="Singh B."/>
            <person name="Bhatia S."/>
        </authorList>
    </citation>
    <scope>NUCLEOTIDE SEQUENCE [LARGE SCALE GENOMIC DNA]</scope>
    <source>
        <strain evidence="1">Urdbean</strain>
    </source>
</reference>
<protein>
    <submittedName>
        <fullName evidence="1">Uncharacterized protein</fullName>
    </submittedName>
</protein>
<accession>A0AAQ3MYU6</accession>
<dbReference type="AlphaFoldDB" id="A0AAQ3MYU6"/>